<feature type="region of interest" description="Disordered" evidence="1">
    <location>
        <begin position="134"/>
        <end position="168"/>
    </location>
</feature>
<evidence type="ECO:0000313" key="3">
    <source>
        <dbReference type="EMBL" id="CED85564.1"/>
    </source>
</evidence>
<dbReference type="PANTHER" id="PTHR23088:SF27">
    <property type="entry name" value="DEAMINATED GLUTATHIONE AMIDASE"/>
    <property type="match status" value="1"/>
</dbReference>
<name>A0A0F7SXT5_PHARH</name>
<feature type="domain" description="CN hydrolase" evidence="2">
    <location>
        <begin position="2"/>
        <end position="294"/>
    </location>
</feature>
<dbReference type="Gene3D" id="3.60.110.10">
    <property type="entry name" value="Carbon-nitrogen hydrolase"/>
    <property type="match status" value="1"/>
</dbReference>
<evidence type="ECO:0000256" key="1">
    <source>
        <dbReference type="SAM" id="MobiDB-lite"/>
    </source>
</evidence>
<feature type="compositionally biased region" description="Polar residues" evidence="1">
    <location>
        <begin position="134"/>
        <end position="145"/>
    </location>
</feature>
<reference evidence="3" key="1">
    <citation type="submission" date="2014-08" db="EMBL/GenBank/DDBJ databases">
        <authorList>
            <person name="Sharma Rahul"/>
            <person name="Thines Marco"/>
        </authorList>
    </citation>
    <scope>NUCLEOTIDE SEQUENCE</scope>
</reference>
<keyword evidence="3" id="KW-0378">Hydrolase</keyword>
<dbReference type="EMBL" id="LN483332">
    <property type="protein sequence ID" value="CED85564.1"/>
    <property type="molecule type" value="Genomic_DNA"/>
</dbReference>
<dbReference type="InterPro" id="IPR036526">
    <property type="entry name" value="C-N_Hydrolase_sf"/>
</dbReference>
<dbReference type="SUPFAM" id="SSF56317">
    <property type="entry name" value="Carbon-nitrogen hydrolase"/>
    <property type="match status" value="1"/>
</dbReference>
<protein>
    <submittedName>
        <fullName evidence="3">Carbon-nitrogen hydrolase</fullName>
    </submittedName>
</protein>
<dbReference type="PANTHER" id="PTHR23088">
    <property type="entry name" value="NITRILASE-RELATED"/>
    <property type="match status" value="1"/>
</dbReference>
<dbReference type="AlphaFoldDB" id="A0A0F7SXT5"/>
<evidence type="ECO:0000259" key="2">
    <source>
        <dbReference type="PROSITE" id="PS50263"/>
    </source>
</evidence>
<organism evidence="3">
    <name type="scientific">Phaffia rhodozyma</name>
    <name type="common">Yeast</name>
    <name type="synonym">Xanthophyllomyces dendrorhous</name>
    <dbReference type="NCBI Taxonomy" id="264483"/>
    <lineage>
        <taxon>Eukaryota</taxon>
        <taxon>Fungi</taxon>
        <taxon>Dikarya</taxon>
        <taxon>Basidiomycota</taxon>
        <taxon>Agaricomycotina</taxon>
        <taxon>Tremellomycetes</taxon>
        <taxon>Cystofilobasidiales</taxon>
        <taxon>Mrakiaceae</taxon>
        <taxon>Phaffia</taxon>
    </lineage>
</organism>
<sequence length="313" mass="34490">MVKAAACQITSTDDVDRNIRISEEVIRGASQDGARVIFLPEAADYLTGDAHKGYLMSGTLKDHKYVLAIRSLAKELKVTIFAGIHERPGEDEENPDGEGSEKVFNTQVIIGQDGEILDSYRKLHMCDLDVKNASSAESGIPNTNPSDEDSDEPPKEAPTESSRIMSGNRLCDPLDTEIGKVGLAICYDIRFQEMHLALRRKGAQIITFPSVFGPKTGKDHWYPLLKAIAIFNQVYVIAPAQAGAHAEDNISWGETLIFSPWGNEIGRLSSLVDIPAADRVKPMKSEWVVVDIDLDEVHGSFKMLRTVRFATYG</sequence>
<dbReference type="PROSITE" id="PS50263">
    <property type="entry name" value="CN_HYDROLASE"/>
    <property type="match status" value="1"/>
</dbReference>
<dbReference type="InterPro" id="IPR003010">
    <property type="entry name" value="C-N_Hydrolase"/>
</dbReference>
<dbReference type="Pfam" id="PF00795">
    <property type="entry name" value="CN_hydrolase"/>
    <property type="match status" value="1"/>
</dbReference>
<dbReference type="GO" id="GO:0016787">
    <property type="term" value="F:hydrolase activity"/>
    <property type="evidence" value="ECO:0007669"/>
    <property type="project" value="UniProtKB-KW"/>
</dbReference>
<accession>A0A0F7SXT5</accession>
<proteinExistence type="predicted"/>